<evidence type="ECO:0000313" key="1">
    <source>
        <dbReference type="EMBL" id="QDZ01874.1"/>
    </source>
</evidence>
<dbReference type="KEGG" id="niy:FQ775_16650"/>
<organism evidence="1 2">
    <name type="scientific">Nitratireductor mangrovi</name>
    <dbReference type="NCBI Taxonomy" id="2599600"/>
    <lineage>
        <taxon>Bacteria</taxon>
        <taxon>Pseudomonadati</taxon>
        <taxon>Pseudomonadota</taxon>
        <taxon>Alphaproteobacteria</taxon>
        <taxon>Hyphomicrobiales</taxon>
        <taxon>Phyllobacteriaceae</taxon>
        <taxon>Nitratireductor</taxon>
    </lineage>
</organism>
<dbReference type="OrthoDB" id="9828242at2"/>
<gene>
    <name evidence="1" type="ORF">FQ775_16650</name>
</gene>
<dbReference type="RefSeq" id="WP_146300515.1">
    <property type="nucleotide sequence ID" value="NZ_CP042301.2"/>
</dbReference>
<reference evidence="1" key="1">
    <citation type="submission" date="2020-04" db="EMBL/GenBank/DDBJ databases">
        <title>Nitratireductor sp. nov. isolated from mangrove soil.</title>
        <authorList>
            <person name="Ye Y."/>
        </authorList>
    </citation>
    <scope>NUCLEOTIDE SEQUENCE</scope>
    <source>
        <strain evidence="1">SY7</strain>
    </source>
</reference>
<protein>
    <submittedName>
        <fullName evidence="1">Uncharacterized protein</fullName>
    </submittedName>
</protein>
<dbReference type="AlphaFoldDB" id="A0A5B8L1H8"/>
<name>A0A5B8L1H8_9HYPH</name>
<keyword evidence="2" id="KW-1185">Reference proteome</keyword>
<proteinExistence type="predicted"/>
<dbReference type="Proteomes" id="UP000321389">
    <property type="component" value="Chromosome"/>
</dbReference>
<evidence type="ECO:0000313" key="2">
    <source>
        <dbReference type="Proteomes" id="UP000321389"/>
    </source>
</evidence>
<dbReference type="EMBL" id="CP042301">
    <property type="protein sequence ID" value="QDZ01874.1"/>
    <property type="molecule type" value="Genomic_DNA"/>
</dbReference>
<sequence length="208" mass="22174">MTESLRFVQKRAAVADLPAGIAVRYEVCPEQDGDMQEPRFVFDLPKAHLGNGAHCRRADGAAFEVTWSAREPGTWRLKESSGDLVAVASRRGALKSGIRLTGARGDTLAEFVDPAGLSEQILRSALSSGNDTYVCLAGGKPVARLARLPRGGERPSGMLGRLKGLLATFDWVLVPQDGATACLREEVEPLPLCFAALVAIVDLEFAGA</sequence>
<accession>A0A5B8L1H8</accession>